<proteinExistence type="predicted"/>
<gene>
    <name evidence="2" type="ORF">MUN86_23120</name>
</gene>
<keyword evidence="1" id="KW-0732">Signal</keyword>
<evidence type="ECO:0000256" key="1">
    <source>
        <dbReference type="SAM" id="SignalP"/>
    </source>
</evidence>
<dbReference type="InterPro" id="IPR025366">
    <property type="entry name" value="DUF4270"/>
</dbReference>
<dbReference type="EMBL" id="CP095061">
    <property type="protein sequence ID" value="UOQ66340.1"/>
    <property type="molecule type" value="Genomic_DNA"/>
</dbReference>
<protein>
    <submittedName>
        <fullName evidence="2">DUF4270 domain-containing protein</fullName>
    </submittedName>
</protein>
<dbReference type="Pfam" id="PF14092">
    <property type="entry name" value="DUF4270"/>
    <property type="match status" value="1"/>
</dbReference>
<evidence type="ECO:0000313" key="3">
    <source>
        <dbReference type="Proteomes" id="UP000830401"/>
    </source>
</evidence>
<sequence>MNWPISARRFASASLFSTLLFAATGCEDASDLGVELPGTGSSSTEYQDFLVNASTVLQDSVETLKTNSYLIGRVRDNALGTTTANGYFNLKLSTLPGDTLPSLVAGTAPNPQLDSVVLVMPFESVYGSATTPLRVNVYPLVNPLDDQGIYNSNSSVAVDVTNALGTGLSARLNGSRKFNQRNDPSSTTDTSTFKVTVPDKTVRLKLNSPASSTAATVFSRLLDKSFNQSSLDAIWKGLAIQPVSDFTSAVVGFSTNGTSTSSVSRTVFYYHYANKKANGTLRGSYSIPFGNRSAGFGSTLSAPRYFTEIKTDLLAPFNRLQGAGGSALAIPSGETGDVVYTQLGNGIGTKLEIPGLQSLKDQAQAQAGNNPSIAINRAELLIPVQPYTNLLFASPNSNYLYEVNQFNQPLKRVLLNSRVERLVLSDAVNQLSPTVASIGNSFSGDTPTGYYQQAARASLFSVSDVNRYYDMVLTGYVQSYVYNKLSGAAPAAFILSPQLRQSGALGLERAVLDGKNIKLRVYYSKLQ</sequence>
<name>A0ABY4G601_9BACT</name>
<dbReference type="Proteomes" id="UP000830401">
    <property type="component" value="Chromosome"/>
</dbReference>
<organism evidence="2 3">
    <name type="scientific">Hymenobacter volaticus</name>
    <dbReference type="NCBI Taxonomy" id="2932254"/>
    <lineage>
        <taxon>Bacteria</taxon>
        <taxon>Pseudomonadati</taxon>
        <taxon>Bacteroidota</taxon>
        <taxon>Cytophagia</taxon>
        <taxon>Cytophagales</taxon>
        <taxon>Hymenobacteraceae</taxon>
        <taxon>Hymenobacter</taxon>
    </lineage>
</organism>
<keyword evidence="3" id="KW-1185">Reference proteome</keyword>
<accession>A0ABY4G601</accession>
<feature type="signal peptide" evidence="1">
    <location>
        <begin position="1"/>
        <end position="22"/>
    </location>
</feature>
<dbReference type="RefSeq" id="WP_245120369.1">
    <property type="nucleotide sequence ID" value="NZ_CP095061.1"/>
</dbReference>
<evidence type="ECO:0000313" key="2">
    <source>
        <dbReference type="EMBL" id="UOQ66340.1"/>
    </source>
</evidence>
<reference evidence="2" key="1">
    <citation type="submission" date="2022-04" db="EMBL/GenBank/DDBJ databases">
        <title>Hymenobacter sp. isolated from the air.</title>
        <authorList>
            <person name="Won M."/>
            <person name="Lee C.-M."/>
            <person name="Woen H.-Y."/>
            <person name="Kwon S.-W."/>
        </authorList>
    </citation>
    <scope>NUCLEOTIDE SEQUENCE</scope>
    <source>
        <strain evidence="2">5420S-77</strain>
    </source>
</reference>
<feature type="chain" id="PRO_5045661005" evidence="1">
    <location>
        <begin position="23"/>
        <end position="527"/>
    </location>
</feature>